<dbReference type="Proteomes" id="UP000053105">
    <property type="component" value="Unassembled WGS sequence"/>
</dbReference>
<name>A0A0N0BJJ1_9HYME</name>
<accession>A0A0N0BJJ1</accession>
<keyword evidence="2" id="KW-1185">Reference proteome</keyword>
<sequence length="74" mass="8926">MFYNITMNEDALFKTLDLPRWERPRKFNNIELTPLYKNVRPIATLKYNDVMDLLHCILPVHYNYFKSLPHTQIG</sequence>
<dbReference type="EMBL" id="KQ435718">
    <property type="protein sequence ID" value="KOX78991.1"/>
    <property type="molecule type" value="Genomic_DNA"/>
</dbReference>
<evidence type="ECO:0000313" key="2">
    <source>
        <dbReference type="Proteomes" id="UP000053105"/>
    </source>
</evidence>
<dbReference type="OrthoDB" id="8068092at2759"/>
<dbReference type="AlphaFoldDB" id="A0A0N0BJJ1"/>
<proteinExistence type="predicted"/>
<protein>
    <submittedName>
        <fullName evidence="1">Uncharacterized protein</fullName>
    </submittedName>
</protein>
<organism evidence="1 2">
    <name type="scientific">Melipona quadrifasciata</name>
    <dbReference type="NCBI Taxonomy" id="166423"/>
    <lineage>
        <taxon>Eukaryota</taxon>
        <taxon>Metazoa</taxon>
        <taxon>Ecdysozoa</taxon>
        <taxon>Arthropoda</taxon>
        <taxon>Hexapoda</taxon>
        <taxon>Insecta</taxon>
        <taxon>Pterygota</taxon>
        <taxon>Neoptera</taxon>
        <taxon>Endopterygota</taxon>
        <taxon>Hymenoptera</taxon>
        <taxon>Apocrita</taxon>
        <taxon>Aculeata</taxon>
        <taxon>Apoidea</taxon>
        <taxon>Anthophila</taxon>
        <taxon>Apidae</taxon>
        <taxon>Melipona</taxon>
    </lineage>
</organism>
<evidence type="ECO:0000313" key="1">
    <source>
        <dbReference type="EMBL" id="KOX78991.1"/>
    </source>
</evidence>
<gene>
    <name evidence="1" type="ORF">WN51_10203</name>
</gene>
<reference evidence="1 2" key="1">
    <citation type="submission" date="2015-07" db="EMBL/GenBank/DDBJ databases">
        <title>The genome of Melipona quadrifasciata.</title>
        <authorList>
            <person name="Pan H."/>
            <person name="Kapheim K."/>
        </authorList>
    </citation>
    <scope>NUCLEOTIDE SEQUENCE [LARGE SCALE GENOMIC DNA]</scope>
    <source>
        <strain evidence="1">0111107301</strain>
        <tissue evidence="1">Whole body</tissue>
    </source>
</reference>